<evidence type="ECO:0000313" key="8">
    <source>
        <dbReference type="Proteomes" id="UP001341444"/>
    </source>
</evidence>
<evidence type="ECO:0000256" key="3">
    <source>
        <dbReference type="ARBA" id="ARBA00022989"/>
    </source>
</evidence>
<dbReference type="InterPro" id="IPR023271">
    <property type="entry name" value="Aquaporin-like"/>
</dbReference>
<gene>
    <name evidence="7" type="ORF">P4T90_01010</name>
</gene>
<dbReference type="PANTHER" id="PTHR30520:SF6">
    <property type="entry name" value="FORMATE_NITRATE FAMILY TRANSPORTER (EUROFUNG)"/>
    <property type="match status" value="1"/>
</dbReference>
<dbReference type="EMBL" id="JARMAB010000002">
    <property type="protein sequence ID" value="MED1201665.1"/>
    <property type="molecule type" value="Genomic_DNA"/>
</dbReference>
<feature type="transmembrane region" description="Helical" evidence="6">
    <location>
        <begin position="155"/>
        <end position="177"/>
    </location>
</feature>
<dbReference type="Pfam" id="PF01226">
    <property type="entry name" value="Form_Nir_trans"/>
    <property type="match status" value="1"/>
</dbReference>
<dbReference type="InterPro" id="IPR000292">
    <property type="entry name" value="For/NO2_transpt"/>
</dbReference>
<dbReference type="PANTHER" id="PTHR30520">
    <property type="entry name" value="FORMATE TRANSPORTER-RELATED"/>
    <property type="match status" value="1"/>
</dbReference>
<reference evidence="7 8" key="1">
    <citation type="submission" date="2023-03" db="EMBL/GenBank/DDBJ databases">
        <title>Bacillus Genome Sequencing.</title>
        <authorList>
            <person name="Dunlap C."/>
        </authorList>
    </citation>
    <scope>NUCLEOTIDE SEQUENCE [LARGE SCALE GENOMIC DNA]</scope>
    <source>
        <strain evidence="7 8">B-23453</strain>
    </source>
</reference>
<dbReference type="RefSeq" id="WP_066263486.1">
    <property type="nucleotide sequence ID" value="NZ_JARMAB010000002.1"/>
</dbReference>
<dbReference type="Gene3D" id="1.20.1080.10">
    <property type="entry name" value="Glycerol uptake facilitator protein"/>
    <property type="match status" value="1"/>
</dbReference>
<comment type="subcellular location">
    <subcellularLocation>
        <location evidence="1">Membrane</location>
        <topology evidence="1">Multi-pass membrane protein</topology>
    </subcellularLocation>
</comment>
<feature type="transmembrane region" description="Helical" evidence="6">
    <location>
        <begin position="229"/>
        <end position="249"/>
    </location>
</feature>
<comment type="caution">
    <text evidence="7">The sequence shown here is derived from an EMBL/GenBank/DDBJ whole genome shotgun (WGS) entry which is preliminary data.</text>
</comment>
<comment type="similarity">
    <text evidence="5">Belongs to the FNT transporter (TC 1.A.16) family.</text>
</comment>
<protein>
    <submittedName>
        <fullName evidence="7">Formate/nitrite transporter family protein</fullName>
    </submittedName>
</protein>
<sequence>MVFHKPATIAKVAIESATTKVNANLPVTLMLGFLGGAFISFGYLLDLRVVSGLPARWGSLSNLLGAAVFPSGLILVVLTGGELITGNMLSIAMALYAKQITFKHLASNWMWVTFSNLLGALFVAFVFGHITGLTEQGPYLEKTISFASDKIHHSFFQNFLSAIGCNWLVCIAIWLALGSEDIFGKIVAIWFPIFTFVAIGFQQVVANMFIISAAIFAGHFSWLEFIQNIISVYLGNIVGGAVFVGFIYFKCFHVDHLKEKEMTQS</sequence>
<feature type="transmembrane region" description="Helical" evidence="6">
    <location>
        <begin position="64"/>
        <end position="97"/>
    </location>
</feature>
<feature type="transmembrane region" description="Helical" evidence="6">
    <location>
        <begin position="109"/>
        <end position="130"/>
    </location>
</feature>
<organism evidence="7 8">
    <name type="scientific">Heyndrickxia acidicola</name>
    <dbReference type="NCBI Taxonomy" id="209389"/>
    <lineage>
        <taxon>Bacteria</taxon>
        <taxon>Bacillati</taxon>
        <taxon>Bacillota</taxon>
        <taxon>Bacilli</taxon>
        <taxon>Bacillales</taxon>
        <taxon>Bacillaceae</taxon>
        <taxon>Heyndrickxia</taxon>
    </lineage>
</organism>
<feature type="transmembrane region" description="Helical" evidence="6">
    <location>
        <begin position="189"/>
        <end position="217"/>
    </location>
</feature>
<name>A0ABU6MAY9_9BACI</name>
<dbReference type="Proteomes" id="UP001341444">
    <property type="component" value="Unassembled WGS sequence"/>
</dbReference>
<dbReference type="PROSITE" id="PS01005">
    <property type="entry name" value="FORMATE_NITRITE_TP_1"/>
    <property type="match status" value="1"/>
</dbReference>
<evidence type="ECO:0000256" key="6">
    <source>
        <dbReference type="SAM" id="Phobius"/>
    </source>
</evidence>
<keyword evidence="2 6" id="KW-0812">Transmembrane</keyword>
<keyword evidence="4 6" id="KW-0472">Membrane</keyword>
<dbReference type="InterPro" id="IPR024002">
    <property type="entry name" value="For/NO2_transpt_CS"/>
</dbReference>
<evidence type="ECO:0000256" key="1">
    <source>
        <dbReference type="ARBA" id="ARBA00004141"/>
    </source>
</evidence>
<keyword evidence="3 6" id="KW-1133">Transmembrane helix</keyword>
<evidence type="ECO:0000256" key="4">
    <source>
        <dbReference type="ARBA" id="ARBA00023136"/>
    </source>
</evidence>
<dbReference type="NCBIfam" id="TIGR00790">
    <property type="entry name" value="fnt"/>
    <property type="match status" value="1"/>
</dbReference>
<evidence type="ECO:0000256" key="2">
    <source>
        <dbReference type="ARBA" id="ARBA00022692"/>
    </source>
</evidence>
<proteinExistence type="inferred from homology"/>
<feature type="transmembrane region" description="Helical" evidence="6">
    <location>
        <begin position="21"/>
        <end position="44"/>
    </location>
</feature>
<evidence type="ECO:0000313" key="7">
    <source>
        <dbReference type="EMBL" id="MED1201665.1"/>
    </source>
</evidence>
<evidence type="ECO:0000256" key="5">
    <source>
        <dbReference type="ARBA" id="ARBA00049660"/>
    </source>
</evidence>
<accession>A0ABU6MAY9</accession>
<keyword evidence="8" id="KW-1185">Reference proteome</keyword>